<keyword evidence="9" id="KW-1185">Reference proteome</keyword>
<feature type="domain" description="OmpR/PhoB-type" evidence="7">
    <location>
        <begin position="1"/>
        <end position="97"/>
    </location>
</feature>
<keyword evidence="3" id="KW-0805">Transcription regulation</keyword>
<dbReference type="SUPFAM" id="SSF46894">
    <property type="entry name" value="C-terminal effector domain of the bipartite response regulators"/>
    <property type="match status" value="1"/>
</dbReference>
<sequence length="97" mass="10912">MVADDLIIGVDDGVVTRAGEPISLSRTEFRLLVELAVSEGRICSREHLLDRVWGYGYFGDSRIVDVHIRRLRTRVEADPANPRYVVTARGLGYRLAI</sequence>
<dbReference type="OrthoDB" id="9812490at2"/>
<dbReference type="GO" id="GO:0005829">
    <property type="term" value="C:cytosol"/>
    <property type="evidence" value="ECO:0007669"/>
    <property type="project" value="TreeGrafter"/>
</dbReference>
<organism evidence="8 9">
    <name type="scientific">Intrasporangium oryzae NRRL B-24470</name>
    <dbReference type="NCBI Taxonomy" id="1386089"/>
    <lineage>
        <taxon>Bacteria</taxon>
        <taxon>Bacillati</taxon>
        <taxon>Actinomycetota</taxon>
        <taxon>Actinomycetes</taxon>
        <taxon>Micrococcales</taxon>
        <taxon>Intrasporangiaceae</taxon>
        <taxon>Intrasporangium</taxon>
    </lineage>
</organism>
<feature type="DNA-binding region" description="OmpR/PhoB-type" evidence="6">
    <location>
        <begin position="1"/>
        <end position="97"/>
    </location>
</feature>
<evidence type="ECO:0000259" key="7">
    <source>
        <dbReference type="PROSITE" id="PS51755"/>
    </source>
</evidence>
<dbReference type="Pfam" id="PF00486">
    <property type="entry name" value="Trans_reg_C"/>
    <property type="match status" value="1"/>
</dbReference>
<gene>
    <name evidence="8" type="ORF">N865_13125</name>
</gene>
<dbReference type="GO" id="GO:0006355">
    <property type="term" value="P:regulation of DNA-templated transcription"/>
    <property type="evidence" value="ECO:0007669"/>
    <property type="project" value="InterPro"/>
</dbReference>
<dbReference type="AlphaFoldDB" id="W9G4C3"/>
<evidence type="ECO:0000256" key="1">
    <source>
        <dbReference type="ARBA" id="ARBA00022553"/>
    </source>
</evidence>
<keyword evidence="1" id="KW-0597">Phosphoprotein</keyword>
<dbReference type="FunFam" id="1.10.10.10:FF:000018">
    <property type="entry name" value="DNA-binding response regulator ResD"/>
    <property type="match status" value="1"/>
</dbReference>
<dbReference type="STRING" id="1386089.N865_13125"/>
<keyword evidence="2" id="KW-0902">Two-component regulatory system</keyword>
<evidence type="ECO:0000256" key="5">
    <source>
        <dbReference type="ARBA" id="ARBA00023163"/>
    </source>
</evidence>
<dbReference type="GO" id="GO:0032993">
    <property type="term" value="C:protein-DNA complex"/>
    <property type="evidence" value="ECO:0007669"/>
    <property type="project" value="TreeGrafter"/>
</dbReference>
<dbReference type="PANTHER" id="PTHR48111:SF21">
    <property type="entry name" value="DNA-BINDING DUAL MASTER TRANSCRIPTIONAL REGULATOR RPAA"/>
    <property type="match status" value="1"/>
</dbReference>
<proteinExistence type="predicted"/>
<dbReference type="Gene3D" id="1.10.10.10">
    <property type="entry name" value="Winged helix-like DNA-binding domain superfamily/Winged helix DNA-binding domain"/>
    <property type="match status" value="1"/>
</dbReference>
<dbReference type="GO" id="GO:0000156">
    <property type="term" value="F:phosphorelay response regulator activity"/>
    <property type="evidence" value="ECO:0007669"/>
    <property type="project" value="TreeGrafter"/>
</dbReference>
<evidence type="ECO:0000256" key="3">
    <source>
        <dbReference type="ARBA" id="ARBA00023015"/>
    </source>
</evidence>
<evidence type="ECO:0000256" key="2">
    <source>
        <dbReference type="ARBA" id="ARBA00023012"/>
    </source>
</evidence>
<dbReference type="PANTHER" id="PTHR48111">
    <property type="entry name" value="REGULATOR OF RPOS"/>
    <property type="match status" value="1"/>
</dbReference>
<dbReference type="InterPro" id="IPR036388">
    <property type="entry name" value="WH-like_DNA-bd_sf"/>
</dbReference>
<evidence type="ECO:0000313" key="8">
    <source>
        <dbReference type="EMBL" id="EWT00870.1"/>
    </source>
</evidence>
<keyword evidence="4 6" id="KW-0238">DNA-binding</keyword>
<evidence type="ECO:0000313" key="9">
    <source>
        <dbReference type="Proteomes" id="UP000019489"/>
    </source>
</evidence>
<evidence type="ECO:0000256" key="4">
    <source>
        <dbReference type="ARBA" id="ARBA00023125"/>
    </source>
</evidence>
<evidence type="ECO:0000256" key="6">
    <source>
        <dbReference type="PROSITE-ProRule" id="PRU01091"/>
    </source>
</evidence>
<dbReference type="InterPro" id="IPR001867">
    <property type="entry name" value="OmpR/PhoB-type_DNA-bd"/>
</dbReference>
<keyword evidence="5" id="KW-0804">Transcription</keyword>
<dbReference type="RefSeq" id="WP_084328254.1">
    <property type="nucleotide sequence ID" value="NZ_AWSA01000032.1"/>
</dbReference>
<dbReference type="eggNOG" id="COG0745">
    <property type="taxonomic scope" value="Bacteria"/>
</dbReference>
<dbReference type="CDD" id="cd00383">
    <property type="entry name" value="trans_reg_C"/>
    <property type="match status" value="1"/>
</dbReference>
<name>W9G4C3_9MICO</name>
<dbReference type="EMBL" id="AWSA01000032">
    <property type="protein sequence ID" value="EWT00870.1"/>
    <property type="molecule type" value="Genomic_DNA"/>
</dbReference>
<comment type="caution">
    <text evidence="8">The sequence shown here is derived from an EMBL/GenBank/DDBJ whole genome shotgun (WGS) entry which is preliminary data.</text>
</comment>
<dbReference type="InterPro" id="IPR016032">
    <property type="entry name" value="Sig_transdc_resp-reg_C-effctor"/>
</dbReference>
<dbReference type="InterPro" id="IPR039420">
    <property type="entry name" value="WalR-like"/>
</dbReference>
<dbReference type="Proteomes" id="UP000019489">
    <property type="component" value="Unassembled WGS sequence"/>
</dbReference>
<reference evidence="8 9" key="1">
    <citation type="submission" date="2013-08" db="EMBL/GenBank/DDBJ databases">
        <title>Intrasporangium oryzae NRRL B-24470.</title>
        <authorList>
            <person name="Liu H."/>
            <person name="Wang G."/>
        </authorList>
    </citation>
    <scope>NUCLEOTIDE SEQUENCE [LARGE SCALE GENOMIC DNA]</scope>
    <source>
        <strain evidence="8 9">NRRL B-24470</strain>
    </source>
</reference>
<dbReference type="GO" id="GO:0000976">
    <property type="term" value="F:transcription cis-regulatory region binding"/>
    <property type="evidence" value="ECO:0007669"/>
    <property type="project" value="TreeGrafter"/>
</dbReference>
<dbReference type="SMART" id="SM00862">
    <property type="entry name" value="Trans_reg_C"/>
    <property type="match status" value="1"/>
</dbReference>
<accession>W9G4C3</accession>
<dbReference type="PROSITE" id="PS51755">
    <property type="entry name" value="OMPR_PHOB"/>
    <property type="match status" value="1"/>
</dbReference>
<protein>
    <submittedName>
        <fullName evidence="8">Transcriptional regulator</fullName>
    </submittedName>
</protein>